<dbReference type="PANTHER" id="PTHR43328:SF1">
    <property type="entry name" value="N-ACETYLTRANSFERASE DOMAIN-CONTAINING PROTEIN"/>
    <property type="match status" value="1"/>
</dbReference>
<dbReference type="EMBL" id="JAGQHS010000072">
    <property type="protein sequence ID" value="MCA9756901.1"/>
    <property type="molecule type" value="Genomic_DNA"/>
</dbReference>
<comment type="caution">
    <text evidence="2">The sequence shown here is derived from an EMBL/GenBank/DDBJ whole genome shotgun (WGS) entry which is preliminary data.</text>
</comment>
<dbReference type="PROSITE" id="PS51186">
    <property type="entry name" value="GNAT"/>
    <property type="match status" value="1"/>
</dbReference>
<dbReference type="SUPFAM" id="SSF55729">
    <property type="entry name" value="Acyl-CoA N-acyltransferases (Nat)"/>
    <property type="match status" value="1"/>
</dbReference>
<dbReference type="Pfam" id="PF13302">
    <property type="entry name" value="Acetyltransf_3"/>
    <property type="match status" value="1"/>
</dbReference>
<evidence type="ECO:0000313" key="2">
    <source>
        <dbReference type="EMBL" id="MCA9756901.1"/>
    </source>
</evidence>
<protein>
    <submittedName>
        <fullName evidence="2">GNAT family N-acetyltransferase</fullName>
    </submittedName>
</protein>
<name>A0A956NEA4_UNCEI</name>
<evidence type="ECO:0000313" key="3">
    <source>
        <dbReference type="Proteomes" id="UP000739538"/>
    </source>
</evidence>
<dbReference type="AlphaFoldDB" id="A0A956NEA4"/>
<sequence length="168" mass="18948">MNTDSLREIELRDVLDSDLDVFFEYGRNPEAVRMAAFTAKDPDDYEAFRAHWKRILALPGVLNRTIIRGNEVLGSVASFEMDGQREVTYWIGKPYWGQGVATEALRLLLATVDPTRPMQARAAKDNVGSIRVLEKCGFRVIDEERGFANARGMEIDEVVLELSADPEI</sequence>
<gene>
    <name evidence="2" type="ORF">KDA27_13940</name>
</gene>
<dbReference type="InterPro" id="IPR000182">
    <property type="entry name" value="GNAT_dom"/>
</dbReference>
<organism evidence="2 3">
    <name type="scientific">Eiseniibacteriota bacterium</name>
    <dbReference type="NCBI Taxonomy" id="2212470"/>
    <lineage>
        <taxon>Bacteria</taxon>
        <taxon>Candidatus Eiseniibacteriota</taxon>
    </lineage>
</organism>
<dbReference type="Proteomes" id="UP000739538">
    <property type="component" value="Unassembled WGS sequence"/>
</dbReference>
<feature type="domain" description="N-acetyltransferase" evidence="1">
    <location>
        <begin position="9"/>
        <end position="165"/>
    </location>
</feature>
<dbReference type="PANTHER" id="PTHR43328">
    <property type="entry name" value="ACETYLTRANSFERASE-RELATED"/>
    <property type="match status" value="1"/>
</dbReference>
<dbReference type="Gene3D" id="3.40.630.30">
    <property type="match status" value="1"/>
</dbReference>
<reference evidence="2" key="1">
    <citation type="submission" date="2020-04" db="EMBL/GenBank/DDBJ databases">
        <authorList>
            <person name="Zhang T."/>
        </authorList>
    </citation>
    <scope>NUCLEOTIDE SEQUENCE</scope>
    <source>
        <strain evidence="2">HKST-UBA02</strain>
    </source>
</reference>
<evidence type="ECO:0000259" key="1">
    <source>
        <dbReference type="PROSITE" id="PS51186"/>
    </source>
</evidence>
<dbReference type="GO" id="GO:0016747">
    <property type="term" value="F:acyltransferase activity, transferring groups other than amino-acyl groups"/>
    <property type="evidence" value="ECO:0007669"/>
    <property type="project" value="InterPro"/>
</dbReference>
<dbReference type="InterPro" id="IPR016181">
    <property type="entry name" value="Acyl_CoA_acyltransferase"/>
</dbReference>
<proteinExistence type="predicted"/>
<reference evidence="2" key="2">
    <citation type="journal article" date="2021" name="Microbiome">
        <title>Successional dynamics and alternative stable states in a saline activated sludge microbial community over 9 years.</title>
        <authorList>
            <person name="Wang Y."/>
            <person name="Ye J."/>
            <person name="Ju F."/>
            <person name="Liu L."/>
            <person name="Boyd J.A."/>
            <person name="Deng Y."/>
            <person name="Parks D.H."/>
            <person name="Jiang X."/>
            <person name="Yin X."/>
            <person name="Woodcroft B.J."/>
            <person name="Tyson G.W."/>
            <person name="Hugenholtz P."/>
            <person name="Polz M.F."/>
            <person name="Zhang T."/>
        </authorList>
    </citation>
    <scope>NUCLEOTIDE SEQUENCE</scope>
    <source>
        <strain evidence="2">HKST-UBA02</strain>
    </source>
</reference>
<accession>A0A956NEA4</accession>